<keyword evidence="2" id="KW-0732">Signal</keyword>
<reference evidence="5" key="2">
    <citation type="submission" date="2016-04" db="EMBL/GenBank/DDBJ databases">
        <title>First Complete Genome Sequence of a Subdivision 6 Acidobacterium.</title>
        <authorList>
            <person name="Huang S."/>
            <person name="Vieira S."/>
            <person name="Bunk B."/>
            <person name="Riedel T."/>
            <person name="Sproeer C."/>
            <person name="Overmann J."/>
        </authorList>
    </citation>
    <scope>NUCLEOTIDE SEQUENCE [LARGE SCALE GENOMIC DNA]</scope>
    <source>
        <strain evidence="5">DSM 100886 HEG_-6_39</strain>
    </source>
</reference>
<dbReference type="KEGG" id="abac:LuPra_03241"/>
<keyword evidence="5" id="KW-1185">Reference proteome</keyword>
<feature type="transmembrane region" description="Helical" evidence="1">
    <location>
        <begin position="225"/>
        <end position="241"/>
    </location>
</feature>
<dbReference type="InterPro" id="IPR013424">
    <property type="entry name" value="Ice-binding_C"/>
</dbReference>
<evidence type="ECO:0000313" key="5">
    <source>
        <dbReference type="Proteomes" id="UP000076079"/>
    </source>
</evidence>
<dbReference type="Proteomes" id="UP000076079">
    <property type="component" value="Chromosome"/>
</dbReference>
<name>A0A143PQC0_LUTPR</name>
<proteinExistence type="predicted"/>
<accession>A0A143PQC0</accession>
<keyword evidence="1" id="KW-0812">Transmembrane</keyword>
<evidence type="ECO:0000259" key="3">
    <source>
        <dbReference type="Pfam" id="PF07589"/>
    </source>
</evidence>
<dbReference type="NCBIfam" id="TIGR02595">
    <property type="entry name" value="PEP_CTERM"/>
    <property type="match status" value="1"/>
</dbReference>
<evidence type="ECO:0000256" key="2">
    <source>
        <dbReference type="SAM" id="SignalP"/>
    </source>
</evidence>
<feature type="signal peptide" evidence="2">
    <location>
        <begin position="1"/>
        <end position="27"/>
    </location>
</feature>
<reference evidence="4 5" key="1">
    <citation type="journal article" date="2016" name="Genome Announc.">
        <title>First Complete Genome Sequence of a Subdivision 6 Acidobacterium Strain.</title>
        <authorList>
            <person name="Huang S."/>
            <person name="Vieira S."/>
            <person name="Bunk B."/>
            <person name="Riedel T."/>
            <person name="Sproer C."/>
            <person name="Overmann J."/>
        </authorList>
    </citation>
    <scope>NUCLEOTIDE SEQUENCE [LARGE SCALE GENOMIC DNA]</scope>
    <source>
        <strain evidence="5">DSM 100886 HEG_-6_39</strain>
    </source>
</reference>
<feature type="domain" description="Ice-binding protein C-terminal" evidence="3">
    <location>
        <begin position="221"/>
        <end position="243"/>
    </location>
</feature>
<protein>
    <submittedName>
        <fullName evidence="4">PEP-CTERM motif</fullName>
    </submittedName>
</protein>
<dbReference type="PATRIC" id="fig|1813736.3.peg.3447"/>
<organism evidence="4 5">
    <name type="scientific">Luteitalea pratensis</name>
    <dbReference type="NCBI Taxonomy" id="1855912"/>
    <lineage>
        <taxon>Bacteria</taxon>
        <taxon>Pseudomonadati</taxon>
        <taxon>Acidobacteriota</taxon>
        <taxon>Vicinamibacteria</taxon>
        <taxon>Vicinamibacterales</taxon>
        <taxon>Vicinamibacteraceae</taxon>
        <taxon>Luteitalea</taxon>
    </lineage>
</organism>
<sequence precursor="true">MRKTISGVLVGAVALACVIGTSTKADAALFAAICDDLACAGGNDFIVLDNNGNTSGGGAATDTIGAVGAISFGTSAFGYSLVVNTTQSKPMLGSAASPQLDVTFTATTSNSNSNSVFLYASDTDFLGATVHPFLLTFGGTNSGGSGTATGRAWGGTSNTALQFSGANLFGTVGPLSNPAFAGSVGGTFTSVVSPFSLTIGVAINRTSAGTTTGDLNLSPSTIPEPASMALLGLGLMGFGAVKRIHKGKQVK</sequence>
<dbReference type="PROSITE" id="PS51257">
    <property type="entry name" value="PROKAR_LIPOPROTEIN"/>
    <property type="match status" value="1"/>
</dbReference>
<dbReference type="AlphaFoldDB" id="A0A143PQC0"/>
<evidence type="ECO:0000313" key="4">
    <source>
        <dbReference type="EMBL" id="AMY10014.1"/>
    </source>
</evidence>
<feature type="chain" id="PRO_5007511816" evidence="2">
    <location>
        <begin position="28"/>
        <end position="251"/>
    </location>
</feature>
<dbReference type="EMBL" id="CP015136">
    <property type="protein sequence ID" value="AMY10014.1"/>
    <property type="molecule type" value="Genomic_DNA"/>
</dbReference>
<gene>
    <name evidence="4" type="ORF">LuPra_03241</name>
</gene>
<keyword evidence="1" id="KW-1133">Transmembrane helix</keyword>
<keyword evidence="1" id="KW-0472">Membrane</keyword>
<evidence type="ECO:0000256" key="1">
    <source>
        <dbReference type="SAM" id="Phobius"/>
    </source>
</evidence>
<dbReference type="Pfam" id="PF07589">
    <property type="entry name" value="PEP-CTERM"/>
    <property type="match status" value="1"/>
</dbReference>